<organism evidence="1 2">
    <name type="scientific">Steccherinum ochraceum</name>
    <dbReference type="NCBI Taxonomy" id="92696"/>
    <lineage>
        <taxon>Eukaryota</taxon>
        <taxon>Fungi</taxon>
        <taxon>Dikarya</taxon>
        <taxon>Basidiomycota</taxon>
        <taxon>Agaricomycotina</taxon>
        <taxon>Agaricomycetes</taxon>
        <taxon>Polyporales</taxon>
        <taxon>Steccherinaceae</taxon>
        <taxon>Steccherinum</taxon>
    </lineage>
</organism>
<dbReference type="OrthoDB" id="2758643at2759"/>
<protein>
    <submittedName>
        <fullName evidence="1">Uncharacterized protein</fullName>
    </submittedName>
</protein>
<keyword evidence="2" id="KW-1185">Reference proteome</keyword>
<evidence type="ECO:0000313" key="1">
    <source>
        <dbReference type="EMBL" id="TCD65637.1"/>
    </source>
</evidence>
<accession>A0A4V2MWB9</accession>
<sequence>MIHPLEGNPQTLDTSDANLSLSPSRLTSSPLPHKAALPLPFHPRRQDVSRTLRYCFPIEVWERILDLIEDCYSLKEFRSFSATLAACCSVCKALFPRSRYLLHQNIKIVLASAKQLERFVRSLKALPSLCEQVKDIAIDVDQSSGRNHQSWVPCALLQLSTFKFGAWLCLWLDGVDMQMLNPLALRGWTSRRLKQVYLDNVHFSRFSQLQPFLSIAEEVQFARLSLGDFVTPYHFGTLIAPPHHALCNLTLEGDRLAAAMLTNTSWFKSSIQLVKFTVNGYAGNVEKNIPHVVAIVRRALELYNRSRLLTVQLAGSLRWDIRLDPNGTLDVELWQKDLEDLIPCLMAIFRTISPTRAMHTLRLELQVYLNSEELQLNWLRRQWEALDDALASPANDSIQRYEFKVSRAYMVRDPSELVPRRYPCMNDVIQVLLPKFTSNRAPVDLRCTSCILHKRGPPAAESKDSRRTARKAVAARAKVAAKTMMN</sequence>
<dbReference type="Proteomes" id="UP000292702">
    <property type="component" value="Unassembled WGS sequence"/>
</dbReference>
<evidence type="ECO:0000313" key="2">
    <source>
        <dbReference type="Proteomes" id="UP000292702"/>
    </source>
</evidence>
<comment type="caution">
    <text evidence="1">The sequence shown here is derived from an EMBL/GenBank/DDBJ whole genome shotgun (WGS) entry which is preliminary data.</text>
</comment>
<reference evidence="1 2" key="1">
    <citation type="submission" date="2018-11" db="EMBL/GenBank/DDBJ databases">
        <title>Genome assembly of Steccherinum ochraceum LE-BIN_3174, the white-rot fungus of the Steccherinaceae family (The Residual Polyporoid clade, Polyporales, Basidiomycota).</title>
        <authorList>
            <person name="Fedorova T.V."/>
            <person name="Glazunova O.A."/>
            <person name="Landesman E.O."/>
            <person name="Moiseenko K.V."/>
            <person name="Psurtseva N.V."/>
            <person name="Savinova O.S."/>
            <person name="Shakhova N.V."/>
            <person name="Tyazhelova T.V."/>
            <person name="Vasina D.V."/>
        </authorList>
    </citation>
    <scope>NUCLEOTIDE SEQUENCE [LARGE SCALE GENOMIC DNA]</scope>
    <source>
        <strain evidence="1 2">LE-BIN_3174</strain>
    </source>
</reference>
<gene>
    <name evidence="1" type="ORF">EIP91_002405</name>
</gene>
<dbReference type="AlphaFoldDB" id="A0A4V2MWB9"/>
<dbReference type="EMBL" id="RWJN01000170">
    <property type="protein sequence ID" value="TCD65637.1"/>
    <property type="molecule type" value="Genomic_DNA"/>
</dbReference>
<name>A0A4V2MWB9_9APHY</name>
<proteinExistence type="predicted"/>